<dbReference type="GO" id="GO:0102559">
    <property type="term" value="F:peptide chain release factor N(5)-glutamine methyltransferase activity"/>
    <property type="evidence" value="ECO:0007669"/>
    <property type="project" value="UniProtKB-EC"/>
</dbReference>
<keyword evidence="2 7" id="KW-0489">Methyltransferase</keyword>
<dbReference type="STRING" id="824.CGRAC_1568"/>
<dbReference type="AlphaFoldDB" id="C8PFN5"/>
<organism evidence="7 8">
    <name type="scientific">Campylobacter gracilis RM3268</name>
    <dbReference type="NCBI Taxonomy" id="553220"/>
    <lineage>
        <taxon>Bacteria</taxon>
        <taxon>Pseudomonadati</taxon>
        <taxon>Campylobacterota</taxon>
        <taxon>Epsilonproteobacteria</taxon>
        <taxon>Campylobacterales</taxon>
        <taxon>Campylobacteraceae</taxon>
        <taxon>Campylobacter</taxon>
    </lineage>
</organism>
<evidence type="ECO:0000259" key="6">
    <source>
        <dbReference type="Pfam" id="PF05175"/>
    </source>
</evidence>
<dbReference type="PROSITE" id="PS00092">
    <property type="entry name" value="N6_MTASE"/>
    <property type="match status" value="1"/>
</dbReference>
<dbReference type="EC" id="2.1.1.297" evidence="1"/>
<dbReference type="GO" id="GO:0032259">
    <property type="term" value="P:methylation"/>
    <property type="evidence" value="ECO:0007669"/>
    <property type="project" value="UniProtKB-KW"/>
</dbReference>
<dbReference type="Gene3D" id="3.40.50.150">
    <property type="entry name" value="Vaccinia Virus protein VP39"/>
    <property type="match status" value="1"/>
</dbReference>
<accession>C8PFN5</accession>
<comment type="catalytic activity">
    <reaction evidence="5">
        <text>L-glutaminyl-[peptide chain release factor] + S-adenosyl-L-methionine = N(5)-methyl-L-glutaminyl-[peptide chain release factor] + S-adenosyl-L-homocysteine + H(+)</text>
        <dbReference type="Rhea" id="RHEA:42896"/>
        <dbReference type="Rhea" id="RHEA-COMP:10271"/>
        <dbReference type="Rhea" id="RHEA-COMP:10272"/>
        <dbReference type="ChEBI" id="CHEBI:15378"/>
        <dbReference type="ChEBI" id="CHEBI:30011"/>
        <dbReference type="ChEBI" id="CHEBI:57856"/>
        <dbReference type="ChEBI" id="CHEBI:59789"/>
        <dbReference type="ChEBI" id="CHEBI:61891"/>
        <dbReference type="EC" id="2.1.1.297"/>
    </reaction>
</comment>
<dbReference type="Proteomes" id="UP000005709">
    <property type="component" value="Unassembled WGS sequence"/>
</dbReference>
<evidence type="ECO:0000256" key="3">
    <source>
        <dbReference type="ARBA" id="ARBA00022679"/>
    </source>
</evidence>
<evidence type="ECO:0000313" key="8">
    <source>
        <dbReference type="Proteomes" id="UP000005709"/>
    </source>
</evidence>
<reference evidence="7 8" key="1">
    <citation type="submission" date="2009-07" db="EMBL/GenBank/DDBJ databases">
        <authorList>
            <person name="Madupu R."/>
            <person name="Sebastian Y."/>
            <person name="Durkin A.S."/>
            <person name="Torralba M."/>
            <person name="Methe B."/>
            <person name="Sutton G.G."/>
            <person name="Strausberg R.L."/>
            <person name="Nelson K.E."/>
        </authorList>
    </citation>
    <scope>NUCLEOTIDE SEQUENCE [LARGE SCALE GENOMIC DNA]</scope>
    <source>
        <strain evidence="7 8">RM3268</strain>
    </source>
</reference>
<sequence length="256" mass="28616">MGQCGSKYVAREILKFCERLSDEQLVLRCSEELAHEAEFRVKIAEFKDGRPLEYITQSCEFMGFKFYVDERVLIPRCETEILVKKTLALAQSLGEPRICEIGTGSGIIAICLKKLLPSCRIAASDISADALEVARANAASSGADVEFVHCAYADEIAGEFDLIVSNPPYIANSYTLDARVLQEPKQALFGGERGDEILKRIVLIAARRAKFLACEMGYDQKQSLSAFLREQGFRAEFYKDLAQFDRGFVARNLNRS</sequence>
<dbReference type="CDD" id="cd02440">
    <property type="entry name" value="AdoMet_MTases"/>
    <property type="match status" value="1"/>
</dbReference>
<dbReference type="InterPro" id="IPR002052">
    <property type="entry name" value="DNA_methylase_N6_adenine_CS"/>
</dbReference>
<evidence type="ECO:0000256" key="4">
    <source>
        <dbReference type="ARBA" id="ARBA00022691"/>
    </source>
</evidence>
<keyword evidence="8" id="KW-1185">Reference proteome</keyword>
<evidence type="ECO:0000313" key="7">
    <source>
        <dbReference type="EMBL" id="EEV18347.1"/>
    </source>
</evidence>
<feature type="domain" description="Methyltransferase small" evidence="6">
    <location>
        <begin position="95"/>
        <end position="176"/>
    </location>
</feature>
<proteinExistence type="predicted"/>
<dbReference type="NCBIfam" id="TIGR03534">
    <property type="entry name" value="RF_mod_PrmC"/>
    <property type="match status" value="1"/>
</dbReference>
<evidence type="ECO:0000256" key="2">
    <source>
        <dbReference type="ARBA" id="ARBA00022603"/>
    </source>
</evidence>
<name>C8PFN5_9BACT</name>
<dbReference type="Pfam" id="PF05175">
    <property type="entry name" value="MTS"/>
    <property type="match status" value="1"/>
</dbReference>
<dbReference type="InterPro" id="IPR007848">
    <property type="entry name" value="Small_mtfrase_dom"/>
</dbReference>
<comment type="caution">
    <text evidence="7">The sequence shown here is derived from an EMBL/GenBank/DDBJ whole genome shotgun (WGS) entry which is preliminary data.</text>
</comment>
<dbReference type="InterPro" id="IPR019874">
    <property type="entry name" value="RF_methyltr_PrmC"/>
</dbReference>
<gene>
    <name evidence="7" type="primary">prmC</name>
    <name evidence="7" type="ORF">CAMGR0001_0678</name>
</gene>
<dbReference type="InterPro" id="IPR050320">
    <property type="entry name" value="N5-glutamine_MTase"/>
</dbReference>
<keyword evidence="4" id="KW-0949">S-adenosyl-L-methionine</keyword>
<dbReference type="InterPro" id="IPR029063">
    <property type="entry name" value="SAM-dependent_MTases_sf"/>
</dbReference>
<dbReference type="PANTHER" id="PTHR18895:SF74">
    <property type="entry name" value="MTRF1L RELEASE FACTOR GLUTAMINE METHYLTRANSFERASE"/>
    <property type="match status" value="1"/>
</dbReference>
<dbReference type="EMBL" id="ACYG01000017">
    <property type="protein sequence ID" value="EEV18347.1"/>
    <property type="molecule type" value="Genomic_DNA"/>
</dbReference>
<dbReference type="NCBIfam" id="TIGR00536">
    <property type="entry name" value="hemK_fam"/>
    <property type="match status" value="1"/>
</dbReference>
<dbReference type="SUPFAM" id="SSF53335">
    <property type="entry name" value="S-adenosyl-L-methionine-dependent methyltransferases"/>
    <property type="match status" value="1"/>
</dbReference>
<keyword evidence="3 7" id="KW-0808">Transferase</keyword>
<dbReference type="PANTHER" id="PTHR18895">
    <property type="entry name" value="HEMK METHYLTRANSFERASE"/>
    <property type="match status" value="1"/>
</dbReference>
<dbReference type="InterPro" id="IPR004556">
    <property type="entry name" value="HemK-like"/>
</dbReference>
<evidence type="ECO:0000256" key="5">
    <source>
        <dbReference type="ARBA" id="ARBA00048391"/>
    </source>
</evidence>
<dbReference type="GO" id="GO:0003676">
    <property type="term" value="F:nucleic acid binding"/>
    <property type="evidence" value="ECO:0007669"/>
    <property type="project" value="InterPro"/>
</dbReference>
<evidence type="ECO:0000256" key="1">
    <source>
        <dbReference type="ARBA" id="ARBA00012771"/>
    </source>
</evidence>
<protein>
    <recommendedName>
        <fullName evidence="1">peptide chain release factor N(5)-glutamine methyltransferase</fullName>
        <ecNumber evidence="1">2.1.1.297</ecNumber>
    </recommendedName>
</protein>
<dbReference type="eggNOG" id="COG2890">
    <property type="taxonomic scope" value="Bacteria"/>
</dbReference>